<sequence>MAKVFHSPTRSDARNDRHPLREQFSPEPLGRKTPKSKTPGRPSDRFITDRSAMDFNIANYMLAGLEENAVNNGSVHSPSKEEYKKQLAENLLRCNNHQRQSRILAFKSKPPPPPEGFENSQLLTADEDGPVTSVHWAPDGRYLAVGLNNADVQLWDSQELRQLRSLKGHSARVGSLAWNGPVLSSGSRDSSIINHDVRIRDHVIGRMEAHEQEVCGLKWSPSGHQLASGGNDNLLYIWDASAASNQGPSPYLLRLDDHRAAVKALAWCPFQSNLLASGGGTADRCIKFWNTHTGVCLNSIDTQSQVCALQWSKHEREILSSHGFSQNQLCLWKYPSMVKLAELTGHTSRVLHLAQSPDGYTIASAAGDETLRFWKVFGDPEALKAKSRSKAKEVGSVLHSLTRIR</sequence>
<dbReference type="PROSITE" id="PS50294">
    <property type="entry name" value="WD_REPEATS_REGION"/>
    <property type="match status" value="3"/>
</dbReference>
<dbReference type="PANTHER" id="PTHR19918">
    <property type="entry name" value="CELL DIVISION CYCLE 20 CDC20 FIZZY -RELATED"/>
    <property type="match status" value="1"/>
</dbReference>
<dbReference type="SMART" id="SM00320">
    <property type="entry name" value="WD40"/>
    <property type="match status" value="6"/>
</dbReference>
<evidence type="ECO:0000256" key="7">
    <source>
        <dbReference type="ARBA" id="ARBA00023425"/>
    </source>
</evidence>
<reference evidence="11 12" key="2">
    <citation type="journal article" date="2018" name="Plant J.">
        <title>The Physcomitrella patens chromosome-scale assembly reveals moss genome structure and evolution.</title>
        <authorList>
            <person name="Lang D."/>
            <person name="Ullrich K.K."/>
            <person name="Murat F."/>
            <person name="Fuchs J."/>
            <person name="Jenkins J."/>
            <person name="Haas F.B."/>
            <person name="Piednoel M."/>
            <person name="Gundlach H."/>
            <person name="Van Bel M."/>
            <person name="Meyberg R."/>
            <person name="Vives C."/>
            <person name="Morata J."/>
            <person name="Symeonidi A."/>
            <person name="Hiss M."/>
            <person name="Muchero W."/>
            <person name="Kamisugi Y."/>
            <person name="Saleh O."/>
            <person name="Blanc G."/>
            <person name="Decker E.L."/>
            <person name="van Gessel N."/>
            <person name="Grimwood J."/>
            <person name="Hayes R.D."/>
            <person name="Graham S.W."/>
            <person name="Gunter L.E."/>
            <person name="McDaniel S.F."/>
            <person name="Hoernstein S.N.W."/>
            <person name="Larsson A."/>
            <person name="Li F.W."/>
            <person name="Perroud P.F."/>
            <person name="Phillips J."/>
            <person name="Ranjan P."/>
            <person name="Rokshar D.S."/>
            <person name="Rothfels C.J."/>
            <person name="Schneider L."/>
            <person name="Shu S."/>
            <person name="Stevenson D.W."/>
            <person name="Thummler F."/>
            <person name="Tillich M."/>
            <person name="Villarreal Aguilar J.C."/>
            <person name="Widiez T."/>
            <person name="Wong G.K."/>
            <person name="Wymore A."/>
            <person name="Zhang Y."/>
            <person name="Zimmer A.D."/>
            <person name="Quatrano R.S."/>
            <person name="Mayer K.F.X."/>
            <person name="Goodstein D."/>
            <person name="Casacuberta J.M."/>
            <person name="Vandepoele K."/>
            <person name="Reski R."/>
            <person name="Cuming A.C."/>
            <person name="Tuskan G.A."/>
            <person name="Maumus F."/>
            <person name="Salse J."/>
            <person name="Schmutz J."/>
            <person name="Rensing S.A."/>
        </authorList>
    </citation>
    <scope>NUCLEOTIDE SEQUENCE [LARGE SCALE GENOMIC DNA]</scope>
    <source>
        <strain evidence="11 12">cv. Gransden 2004</strain>
    </source>
</reference>
<keyword evidence="2 8" id="KW-0853">WD repeat</keyword>
<evidence type="ECO:0000256" key="8">
    <source>
        <dbReference type="PROSITE-ProRule" id="PRU00221"/>
    </source>
</evidence>
<dbReference type="InterPro" id="IPR001680">
    <property type="entry name" value="WD40_rpt"/>
</dbReference>
<dbReference type="CDD" id="cd00200">
    <property type="entry name" value="WD40"/>
    <property type="match status" value="1"/>
</dbReference>
<keyword evidence="4" id="KW-0677">Repeat</keyword>
<keyword evidence="12" id="KW-1185">Reference proteome</keyword>
<dbReference type="Gramene" id="Pp3c21_3130V3.4">
    <property type="protein sequence ID" value="Pp3c21_3130V3.4"/>
    <property type="gene ID" value="Pp3c21_3130"/>
</dbReference>
<evidence type="ECO:0000256" key="1">
    <source>
        <dbReference type="ARBA" id="ARBA00006445"/>
    </source>
</evidence>
<dbReference type="InterPro" id="IPR036322">
    <property type="entry name" value="WD40_repeat_dom_sf"/>
</dbReference>
<evidence type="ECO:0000256" key="3">
    <source>
        <dbReference type="ARBA" id="ARBA00022618"/>
    </source>
</evidence>
<comment type="function">
    <text evidence="7">Component of the anaphase promoting complex/cyclosome (APC/C), a cell cycle-regulated E3 ubiquitin-protein ligase complex that controls progression through mitosis and the G1 phase of the cell cycle.</text>
</comment>
<feature type="compositionally biased region" description="Basic and acidic residues" evidence="9">
    <location>
        <begin position="9"/>
        <end position="21"/>
    </location>
</feature>
<keyword evidence="6" id="KW-0131">Cell cycle</keyword>
<dbReference type="Gramene" id="Pp3c21_3130V3.5">
    <property type="protein sequence ID" value="Pp3c21_3130V3.5"/>
    <property type="gene ID" value="Pp3c21_3130"/>
</dbReference>
<evidence type="ECO:0000256" key="4">
    <source>
        <dbReference type="ARBA" id="ARBA00022737"/>
    </source>
</evidence>
<dbReference type="GO" id="GO:0010997">
    <property type="term" value="F:anaphase-promoting complex binding"/>
    <property type="evidence" value="ECO:0007669"/>
    <property type="project" value="InterPro"/>
</dbReference>
<accession>A0A7I4CAK6</accession>
<dbReference type="Gene3D" id="2.130.10.10">
    <property type="entry name" value="YVTN repeat-like/Quinoprotein amine dehydrogenase"/>
    <property type="match status" value="1"/>
</dbReference>
<keyword evidence="3" id="KW-0132">Cell division</keyword>
<dbReference type="PANTHER" id="PTHR19918:SF8">
    <property type="entry name" value="FI02843P"/>
    <property type="match status" value="1"/>
</dbReference>
<feature type="repeat" description="WD" evidence="8">
    <location>
        <begin position="124"/>
        <end position="165"/>
    </location>
</feature>
<dbReference type="InterPro" id="IPR015943">
    <property type="entry name" value="WD40/YVTN_repeat-like_dom_sf"/>
</dbReference>
<evidence type="ECO:0000313" key="12">
    <source>
        <dbReference type="Proteomes" id="UP000006727"/>
    </source>
</evidence>
<dbReference type="GO" id="GO:0097027">
    <property type="term" value="F:ubiquitin-protein transferase activator activity"/>
    <property type="evidence" value="ECO:0007669"/>
    <property type="project" value="InterPro"/>
</dbReference>
<dbReference type="EnsemblPlants" id="Pp3c21_3130V3.5">
    <property type="protein sequence ID" value="Pp3c21_3130V3.5"/>
    <property type="gene ID" value="Pp3c21_3130"/>
</dbReference>
<reference evidence="11 12" key="1">
    <citation type="journal article" date="2008" name="Science">
        <title>The Physcomitrella genome reveals evolutionary insights into the conquest of land by plants.</title>
        <authorList>
            <person name="Rensing S."/>
            <person name="Lang D."/>
            <person name="Zimmer A."/>
            <person name="Terry A."/>
            <person name="Salamov A."/>
            <person name="Shapiro H."/>
            <person name="Nishiyama T."/>
            <person name="Perroud P.-F."/>
            <person name="Lindquist E."/>
            <person name="Kamisugi Y."/>
            <person name="Tanahashi T."/>
            <person name="Sakakibara K."/>
            <person name="Fujita T."/>
            <person name="Oishi K."/>
            <person name="Shin-I T."/>
            <person name="Kuroki Y."/>
            <person name="Toyoda A."/>
            <person name="Suzuki Y."/>
            <person name="Hashimoto A."/>
            <person name="Yamaguchi K."/>
            <person name="Sugano A."/>
            <person name="Kohara Y."/>
            <person name="Fujiyama A."/>
            <person name="Anterola A."/>
            <person name="Aoki S."/>
            <person name="Ashton N."/>
            <person name="Barbazuk W.B."/>
            <person name="Barker E."/>
            <person name="Bennetzen J."/>
            <person name="Bezanilla M."/>
            <person name="Blankenship R."/>
            <person name="Cho S.H."/>
            <person name="Dutcher S."/>
            <person name="Estelle M."/>
            <person name="Fawcett J.A."/>
            <person name="Gundlach H."/>
            <person name="Hanada K."/>
            <person name="Heyl A."/>
            <person name="Hicks K.A."/>
            <person name="Hugh J."/>
            <person name="Lohr M."/>
            <person name="Mayer K."/>
            <person name="Melkozernov A."/>
            <person name="Murata T."/>
            <person name="Nelson D."/>
            <person name="Pils B."/>
            <person name="Prigge M."/>
            <person name="Reiss B."/>
            <person name="Renner T."/>
            <person name="Rombauts S."/>
            <person name="Rushton P."/>
            <person name="Sanderfoot A."/>
            <person name="Schween G."/>
            <person name="Shiu S.-H."/>
            <person name="Stueber K."/>
            <person name="Theodoulou F.L."/>
            <person name="Tu H."/>
            <person name="Van de Peer Y."/>
            <person name="Verrier P.J."/>
            <person name="Waters E."/>
            <person name="Wood A."/>
            <person name="Yang L."/>
            <person name="Cove D."/>
            <person name="Cuming A."/>
            <person name="Hasebe M."/>
            <person name="Lucas S."/>
            <person name="Mishler D.B."/>
            <person name="Reski R."/>
            <person name="Grigoriev I."/>
            <person name="Quatrano R.S."/>
            <person name="Boore J.L."/>
        </authorList>
    </citation>
    <scope>NUCLEOTIDE SEQUENCE [LARGE SCALE GENOMIC DNA]</scope>
    <source>
        <strain evidence="11 12">cv. Gransden 2004</strain>
    </source>
</reference>
<feature type="repeat" description="WD" evidence="8">
    <location>
        <begin position="343"/>
        <end position="376"/>
    </location>
</feature>
<feature type="repeat" description="WD" evidence="8">
    <location>
        <begin position="207"/>
        <end position="239"/>
    </location>
</feature>
<dbReference type="Pfam" id="PF24807">
    <property type="entry name" value="WD40_CDC20-Fz"/>
    <property type="match status" value="1"/>
</dbReference>
<dbReference type="SUPFAM" id="SSF50978">
    <property type="entry name" value="WD40 repeat-like"/>
    <property type="match status" value="1"/>
</dbReference>
<proteinExistence type="inferred from homology"/>
<organism evidence="11 12">
    <name type="scientific">Physcomitrium patens</name>
    <name type="common">Spreading-leaved earth moss</name>
    <name type="synonym">Physcomitrella patens</name>
    <dbReference type="NCBI Taxonomy" id="3218"/>
    <lineage>
        <taxon>Eukaryota</taxon>
        <taxon>Viridiplantae</taxon>
        <taxon>Streptophyta</taxon>
        <taxon>Embryophyta</taxon>
        <taxon>Bryophyta</taxon>
        <taxon>Bryophytina</taxon>
        <taxon>Bryopsida</taxon>
        <taxon>Funariidae</taxon>
        <taxon>Funariales</taxon>
        <taxon>Funariaceae</taxon>
        <taxon>Physcomitrium</taxon>
    </lineage>
</organism>
<dbReference type="InterPro" id="IPR056150">
    <property type="entry name" value="WD40_CDC20-Fz"/>
</dbReference>
<comment type="similarity">
    <text evidence="1">Belongs to the WD repeat CDC20/Fizzy family.</text>
</comment>
<dbReference type="AlphaFoldDB" id="A0A7I4CAK6"/>
<evidence type="ECO:0000256" key="6">
    <source>
        <dbReference type="ARBA" id="ARBA00023306"/>
    </source>
</evidence>
<evidence type="ECO:0000256" key="5">
    <source>
        <dbReference type="ARBA" id="ARBA00022776"/>
    </source>
</evidence>
<evidence type="ECO:0000256" key="2">
    <source>
        <dbReference type="ARBA" id="ARBA00022574"/>
    </source>
</evidence>
<keyword evidence="5" id="KW-0498">Mitosis</keyword>
<gene>
    <name evidence="11" type="primary">LOC112273895</name>
</gene>
<name>A0A7I4CAK6_PHYPA</name>
<protein>
    <recommendedName>
        <fullName evidence="10">CDC20/Fizzy WD40 domain-containing protein</fullName>
    </recommendedName>
</protein>
<dbReference type="PROSITE" id="PS50082">
    <property type="entry name" value="WD_REPEATS_2"/>
    <property type="match status" value="3"/>
</dbReference>
<evidence type="ECO:0000256" key="9">
    <source>
        <dbReference type="SAM" id="MobiDB-lite"/>
    </source>
</evidence>
<feature type="domain" description="CDC20/Fizzy WD40" evidence="10">
    <location>
        <begin position="120"/>
        <end position="374"/>
    </location>
</feature>
<dbReference type="EnsemblPlants" id="Pp3c21_3130V3.4">
    <property type="protein sequence ID" value="Pp3c21_3130V3.4"/>
    <property type="gene ID" value="Pp3c21_3130"/>
</dbReference>
<evidence type="ECO:0000313" key="11">
    <source>
        <dbReference type="EnsemblPlants" id="Pp3c21_3130V3.5"/>
    </source>
</evidence>
<dbReference type="InterPro" id="IPR033010">
    <property type="entry name" value="Cdc20/Fizzy"/>
</dbReference>
<dbReference type="Proteomes" id="UP000006727">
    <property type="component" value="Chromosome 21"/>
</dbReference>
<reference evidence="11" key="3">
    <citation type="submission" date="2020-12" db="UniProtKB">
        <authorList>
            <consortium name="EnsemblPlants"/>
        </authorList>
    </citation>
    <scope>IDENTIFICATION</scope>
</reference>
<feature type="region of interest" description="Disordered" evidence="9">
    <location>
        <begin position="1"/>
        <end position="49"/>
    </location>
</feature>
<dbReference type="GO" id="GO:0051301">
    <property type="term" value="P:cell division"/>
    <property type="evidence" value="ECO:0007669"/>
    <property type="project" value="UniProtKB-KW"/>
</dbReference>
<evidence type="ECO:0000259" key="10">
    <source>
        <dbReference type="Pfam" id="PF24807"/>
    </source>
</evidence>
<dbReference type="EMBL" id="ABEU02000021">
    <property type="status" value="NOT_ANNOTATED_CDS"/>
    <property type="molecule type" value="Genomic_DNA"/>
</dbReference>